<proteinExistence type="predicted"/>
<name>A0A2U1Q804_ARTAN</name>
<evidence type="ECO:0000256" key="1">
    <source>
        <dbReference type="SAM" id="Coils"/>
    </source>
</evidence>
<reference evidence="3 4" key="1">
    <citation type="journal article" date="2018" name="Mol. Plant">
        <title>The genome of Artemisia annua provides insight into the evolution of Asteraceae family and artemisinin biosynthesis.</title>
        <authorList>
            <person name="Shen Q."/>
            <person name="Zhang L."/>
            <person name="Liao Z."/>
            <person name="Wang S."/>
            <person name="Yan T."/>
            <person name="Shi P."/>
            <person name="Liu M."/>
            <person name="Fu X."/>
            <person name="Pan Q."/>
            <person name="Wang Y."/>
            <person name="Lv Z."/>
            <person name="Lu X."/>
            <person name="Zhang F."/>
            <person name="Jiang W."/>
            <person name="Ma Y."/>
            <person name="Chen M."/>
            <person name="Hao X."/>
            <person name="Li L."/>
            <person name="Tang Y."/>
            <person name="Lv G."/>
            <person name="Zhou Y."/>
            <person name="Sun X."/>
            <person name="Brodelius P.E."/>
            <person name="Rose J.K.C."/>
            <person name="Tang K."/>
        </authorList>
    </citation>
    <scope>NUCLEOTIDE SEQUENCE [LARGE SCALE GENOMIC DNA]</scope>
    <source>
        <strain evidence="4">cv. Huhao1</strain>
        <tissue evidence="3">Leaf</tissue>
    </source>
</reference>
<keyword evidence="1" id="KW-0175">Coiled coil</keyword>
<evidence type="ECO:0000256" key="2">
    <source>
        <dbReference type="SAM" id="SignalP"/>
    </source>
</evidence>
<sequence length="177" mass="20303">MWNWSSVFSAITVASNLASGYLQIPSESKAQEIAKLQHALHATQIQIYEANAKVIKELEEARKAIEEDYLVVKETPIIIQDTKKVDTLTAKVDNLKINREEKMAVEESGSKVADVTNKSEDIYLTLMYLRLTKDVHQEFMSMLKRRLAWKKVLKISNLQFLRFNECMNLSGLFGTVY</sequence>
<gene>
    <name evidence="3" type="ORF">CTI12_AA063900</name>
</gene>
<feature type="coiled-coil region" evidence="1">
    <location>
        <begin position="48"/>
        <end position="75"/>
    </location>
</feature>
<evidence type="ECO:0000313" key="4">
    <source>
        <dbReference type="Proteomes" id="UP000245207"/>
    </source>
</evidence>
<accession>A0A2U1Q804</accession>
<protein>
    <submittedName>
        <fullName evidence="3">IQ motif, EF-hand binding site</fullName>
    </submittedName>
</protein>
<dbReference type="EMBL" id="PKPP01000333">
    <property type="protein sequence ID" value="PWA94139.1"/>
    <property type="molecule type" value="Genomic_DNA"/>
</dbReference>
<feature type="signal peptide" evidence="2">
    <location>
        <begin position="1"/>
        <end position="20"/>
    </location>
</feature>
<organism evidence="3 4">
    <name type="scientific">Artemisia annua</name>
    <name type="common">Sweet wormwood</name>
    <dbReference type="NCBI Taxonomy" id="35608"/>
    <lineage>
        <taxon>Eukaryota</taxon>
        <taxon>Viridiplantae</taxon>
        <taxon>Streptophyta</taxon>
        <taxon>Embryophyta</taxon>
        <taxon>Tracheophyta</taxon>
        <taxon>Spermatophyta</taxon>
        <taxon>Magnoliopsida</taxon>
        <taxon>eudicotyledons</taxon>
        <taxon>Gunneridae</taxon>
        <taxon>Pentapetalae</taxon>
        <taxon>asterids</taxon>
        <taxon>campanulids</taxon>
        <taxon>Asterales</taxon>
        <taxon>Asteraceae</taxon>
        <taxon>Asteroideae</taxon>
        <taxon>Anthemideae</taxon>
        <taxon>Artemisiinae</taxon>
        <taxon>Artemisia</taxon>
    </lineage>
</organism>
<evidence type="ECO:0000313" key="3">
    <source>
        <dbReference type="EMBL" id="PWA94139.1"/>
    </source>
</evidence>
<dbReference type="Proteomes" id="UP000245207">
    <property type="component" value="Unassembled WGS sequence"/>
</dbReference>
<feature type="chain" id="PRO_5015662205" evidence="2">
    <location>
        <begin position="21"/>
        <end position="177"/>
    </location>
</feature>
<dbReference type="STRING" id="35608.A0A2U1Q804"/>
<keyword evidence="2" id="KW-0732">Signal</keyword>
<dbReference type="AlphaFoldDB" id="A0A2U1Q804"/>
<keyword evidence="4" id="KW-1185">Reference proteome</keyword>
<comment type="caution">
    <text evidence="3">The sequence shown here is derived from an EMBL/GenBank/DDBJ whole genome shotgun (WGS) entry which is preliminary data.</text>
</comment>
<dbReference type="OrthoDB" id="1751608at2759"/>